<dbReference type="InterPro" id="IPR011989">
    <property type="entry name" value="ARM-like"/>
</dbReference>
<gene>
    <name evidence="2" type="ORF">HHI36_011180</name>
</gene>
<dbReference type="AlphaFoldDB" id="A0ABD2MKZ9"/>
<dbReference type="PANTHER" id="PTHR45725">
    <property type="entry name" value="FORMIN HOMOLOGY 2 FAMILY MEMBER"/>
    <property type="match status" value="1"/>
</dbReference>
<reference evidence="2 3" key="1">
    <citation type="journal article" date="2021" name="BMC Biol.">
        <title>Horizontally acquired antibacterial genes associated with adaptive radiation of ladybird beetles.</title>
        <authorList>
            <person name="Li H.S."/>
            <person name="Tang X.F."/>
            <person name="Huang Y.H."/>
            <person name="Xu Z.Y."/>
            <person name="Chen M.L."/>
            <person name="Du X.Y."/>
            <person name="Qiu B.Y."/>
            <person name="Chen P.T."/>
            <person name="Zhang W."/>
            <person name="Slipinski A."/>
            <person name="Escalona H.E."/>
            <person name="Waterhouse R.M."/>
            <person name="Zwick A."/>
            <person name="Pang H."/>
        </authorList>
    </citation>
    <scope>NUCLEOTIDE SEQUENCE [LARGE SCALE GENOMIC DNA]</scope>
    <source>
        <strain evidence="2">SYSU2018</strain>
    </source>
</reference>
<dbReference type="EMBL" id="JABFTP020000001">
    <property type="protein sequence ID" value="KAL3267038.1"/>
    <property type="molecule type" value="Genomic_DNA"/>
</dbReference>
<comment type="caution">
    <text evidence="2">The sequence shown here is derived from an EMBL/GenBank/DDBJ whole genome shotgun (WGS) entry which is preliminary data.</text>
</comment>
<keyword evidence="3" id="KW-1185">Reference proteome</keyword>
<accession>A0ABD2MKZ9</accession>
<evidence type="ECO:0000313" key="2">
    <source>
        <dbReference type="EMBL" id="KAL3267038.1"/>
    </source>
</evidence>
<proteinExistence type="predicted"/>
<dbReference type="PANTHER" id="PTHR45725:SF1">
    <property type="entry name" value="DISHEVELLED ASSOCIATED ACTIVATOR OF MORPHOGENESIS, ISOFORM D"/>
    <property type="match status" value="1"/>
</dbReference>
<evidence type="ECO:0000259" key="1">
    <source>
        <dbReference type="PROSITE" id="PS51232"/>
    </source>
</evidence>
<dbReference type="Pfam" id="PF06371">
    <property type="entry name" value="Drf_GBD"/>
    <property type="match status" value="1"/>
</dbReference>
<name>A0ABD2MKZ9_9CUCU</name>
<organism evidence="2 3">
    <name type="scientific">Cryptolaemus montrouzieri</name>
    <dbReference type="NCBI Taxonomy" id="559131"/>
    <lineage>
        <taxon>Eukaryota</taxon>
        <taxon>Metazoa</taxon>
        <taxon>Ecdysozoa</taxon>
        <taxon>Arthropoda</taxon>
        <taxon>Hexapoda</taxon>
        <taxon>Insecta</taxon>
        <taxon>Pterygota</taxon>
        <taxon>Neoptera</taxon>
        <taxon>Endopterygota</taxon>
        <taxon>Coleoptera</taxon>
        <taxon>Polyphaga</taxon>
        <taxon>Cucujiformia</taxon>
        <taxon>Coccinelloidea</taxon>
        <taxon>Coccinellidae</taxon>
        <taxon>Scymninae</taxon>
        <taxon>Scymnini</taxon>
        <taxon>Cryptolaemus</taxon>
    </lineage>
</organism>
<dbReference type="Gene3D" id="1.25.10.10">
    <property type="entry name" value="Leucine-rich Repeat Variant"/>
    <property type="match status" value="1"/>
</dbReference>
<dbReference type="InterPro" id="IPR016024">
    <property type="entry name" value="ARM-type_fold"/>
</dbReference>
<dbReference type="SUPFAM" id="SSF48371">
    <property type="entry name" value="ARM repeat"/>
    <property type="match status" value="1"/>
</dbReference>
<feature type="domain" description="GBD/FH3" evidence="1">
    <location>
        <begin position="54"/>
        <end position="247"/>
    </location>
</feature>
<dbReference type="SMART" id="SM01140">
    <property type="entry name" value="Drf_GBD"/>
    <property type="match status" value="1"/>
</dbReference>
<dbReference type="InterPro" id="IPR010473">
    <property type="entry name" value="GTPase-bd"/>
</dbReference>
<evidence type="ECO:0000313" key="3">
    <source>
        <dbReference type="Proteomes" id="UP001516400"/>
    </source>
</evidence>
<dbReference type="InterPro" id="IPR014768">
    <property type="entry name" value="GBD/FH3_dom"/>
</dbReference>
<dbReference type="Proteomes" id="UP001516400">
    <property type="component" value="Unassembled WGS sequence"/>
</dbReference>
<dbReference type="InterPro" id="IPR051425">
    <property type="entry name" value="Formin_Homology"/>
</dbReference>
<dbReference type="PROSITE" id="PS51232">
    <property type="entry name" value="GBD_FH3"/>
    <property type="match status" value="1"/>
</dbReference>
<sequence length="247" mass="27437">MNSAKFLMGSDISSLQQSVYIWIIRFQDDEPPEITYCVVENTGTLSLQAITPTQPMPSQEELDTKFAELVEELDLTAPNKAAMLSLPPQKKWQIYCSRKGEDTIDEAHAPEHYIERLHTLAKLQYPDQNAEDEIRARTKQIDGLKTALRTSTHSFVIKFIELNGLPALLDCLEKMDYFTAQSTVHTSIIGCVKALMNNSTGRAHVLAHPTSINTIAQSLSTDNIKTKIAALEILGAVCLVSGATKKY</sequence>
<protein>
    <recommendedName>
        <fullName evidence="1">GBD/FH3 domain-containing protein</fullName>
    </recommendedName>
</protein>